<proteinExistence type="predicted"/>
<evidence type="ECO:0000313" key="4">
    <source>
        <dbReference type="Proteomes" id="UP001229421"/>
    </source>
</evidence>
<reference evidence="3" key="1">
    <citation type="journal article" date="2023" name="bioRxiv">
        <title>Improved chromosome-level genome assembly for marigold (Tagetes erecta).</title>
        <authorList>
            <person name="Jiang F."/>
            <person name="Yuan L."/>
            <person name="Wang S."/>
            <person name="Wang H."/>
            <person name="Xu D."/>
            <person name="Wang A."/>
            <person name="Fan W."/>
        </authorList>
    </citation>
    <scope>NUCLEOTIDE SEQUENCE</scope>
    <source>
        <strain evidence="3">WSJ</strain>
        <tissue evidence="3">Leaf</tissue>
    </source>
</reference>
<dbReference type="Proteomes" id="UP001229421">
    <property type="component" value="Unassembled WGS sequence"/>
</dbReference>
<dbReference type="PROSITE" id="PS51840">
    <property type="entry name" value="C2_NT"/>
    <property type="match status" value="1"/>
</dbReference>
<feature type="region of interest" description="Disordered" evidence="1">
    <location>
        <begin position="194"/>
        <end position="213"/>
    </location>
</feature>
<dbReference type="PANTHER" id="PTHR31182">
    <property type="entry name" value="C2 NT-TYPE DOMAIN-CONTAINING PROTEIN"/>
    <property type="match status" value="1"/>
</dbReference>
<dbReference type="Pfam" id="PF10358">
    <property type="entry name" value="NT-C2"/>
    <property type="match status" value="1"/>
</dbReference>
<dbReference type="PANTHER" id="PTHR31182:SF21">
    <property type="entry name" value="C2 NT-TYPE DOMAIN-CONTAINING PROTEIN"/>
    <property type="match status" value="1"/>
</dbReference>
<sequence length="614" mass="69895">MRNWMFCSTSGTKHFKLHLKICELEGLVIDYVPNKDNYYLQVHVKLGIPTKGRVPRIAIVEDHTFKQCINLDGCVSWNEDFEQSCNLDMNSRSPKTWKIDLEVHGINAESNRKADILAKVKIDVTEFTGRSEKLVKLPVICCIGGVTHEAILKVKLDVIEVEKNNTKNIVHPISPTHLLPSLLSCVNFQNQNQTRDTMEVESSQSETEEETDSSYQRIKTIDLVRSQSVRESITYKNQGQDSSYEVLEKTKLTRLLSWNIRKKPKDAPLLNKACGEGGDDIDSARRTLLSYLKPKKEMVKSDIKDGEFMDSARFEVGKWEKRTVKSRDGKLELQTEIFLATIDQRSEKALGGAACTVIATLITDWLYKNPNTLPLKCEFDKLIRDGSREWRNLCNEESHKGKFLDQHFDLDTVIEAKIRPLEVVSEKSYVGFFKLESIKESDLLQDAMSFDTIWDEIHNGESPLEGVYVVSWNDHFFVLKKEKTEIYIIDTLGERLAEGCDKAYILKFNEDSMIFNAQPQLKTSKLEPEEGLDNPASVIKEKHENKNSLGFACKGTSCCKEFIKGFLAAIPLGELQSNVEKGINGNAPLHQLLQIEFHYMSPLQQNSPCVETIN</sequence>
<gene>
    <name evidence="3" type="ORF">QVD17_36039</name>
</gene>
<comment type="caution">
    <text evidence="3">The sequence shown here is derived from an EMBL/GenBank/DDBJ whole genome shotgun (WGS) entry which is preliminary data.</text>
</comment>
<evidence type="ECO:0000313" key="3">
    <source>
        <dbReference type="EMBL" id="KAK1409513.1"/>
    </source>
</evidence>
<name>A0AAD8JTN0_TARER</name>
<accession>A0AAD8JTN0</accession>
<organism evidence="3 4">
    <name type="scientific">Tagetes erecta</name>
    <name type="common">African marigold</name>
    <dbReference type="NCBI Taxonomy" id="13708"/>
    <lineage>
        <taxon>Eukaryota</taxon>
        <taxon>Viridiplantae</taxon>
        <taxon>Streptophyta</taxon>
        <taxon>Embryophyta</taxon>
        <taxon>Tracheophyta</taxon>
        <taxon>Spermatophyta</taxon>
        <taxon>Magnoliopsida</taxon>
        <taxon>eudicotyledons</taxon>
        <taxon>Gunneridae</taxon>
        <taxon>Pentapetalae</taxon>
        <taxon>asterids</taxon>
        <taxon>campanulids</taxon>
        <taxon>Asterales</taxon>
        <taxon>Asteraceae</taxon>
        <taxon>Asteroideae</taxon>
        <taxon>Heliantheae alliance</taxon>
        <taxon>Tageteae</taxon>
        <taxon>Tagetes</taxon>
    </lineage>
</organism>
<dbReference type="InterPro" id="IPR019448">
    <property type="entry name" value="NT-C2"/>
</dbReference>
<protein>
    <recommendedName>
        <fullName evidence="2">C2 NT-type domain-containing protein</fullName>
    </recommendedName>
</protein>
<feature type="domain" description="C2 NT-type" evidence="2">
    <location>
        <begin position="5"/>
        <end position="160"/>
    </location>
</feature>
<evidence type="ECO:0000256" key="1">
    <source>
        <dbReference type="SAM" id="MobiDB-lite"/>
    </source>
</evidence>
<evidence type="ECO:0000259" key="2">
    <source>
        <dbReference type="PROSITE" id="PS51840"/>
    </source>
</evidence>
<dbReference type="AlphaFoldDB" id="A0AAD8JTN0"/>
<keyword evidence="4" id="KW-1185">Reference proteome</keyword>
<dbReference type="EMBL" id="JAUHHV010000010">
    <property type="protein sequence ID" value="KAK1409513.1"/>
    <property type="molecule type" value="Genomic_DNA"/>
</dbReference>